<dbReference type="Proteomes" id="UP001143474">
    <property type="component" value="Unassembled WGS sequence"/>
</dbReference>
<evidence type="ECO:0000259" key="7">
    <source>
        <dbReference type="SMART" id="SM00560"/>
    </source>
</evidence>
<protein>
    <recommendedName>
        <fullName evidence="7">LamG-like jellyroll fold domain-containing protein</fullName>
    </recommendedName>
</protein>
<proteinExistence type="predicted"/>
<accession>A0A9W6MCM3</accession>
<dbReference type="Gene3D" id="2.60.40.1220">
    <property type="match status" value="1"/>
</dbReference>
<feature type="compositionally biased region" description="Polar residues" evidence="5">
    <location>
        <begin position="2153"/>
        <end position="2164"/>
    </location>
</feature>
<dbReference type="InterPro" id="IPR029476">
    <property type="entry name" value="DNase_NucA_NucB"/>
</dbReference>
<dbReference type="InterPro" id="IPR032812">
    <property type="entry name" value="SbsA_Ig"/>
</dbReference>
<evidence type="ECO:0000256" key="2">
    <source>
        <dbReference type="ARBA" id="ARBA00022525"/>
    </source>
</evidence>
<comment type="caution">
    <text evidence="8">The sequence shown here is derived from an EMBL/GenBank/DDBJ whole genome shotgun (WGS) entry which is preliminary data.</text>
</comment>
<keyword evidence="2" id="KW-0964">Secreted</keyword>
<dbReference type="InterPro" id="IPR014755">
    <property type="entry name" value="Cu-Rt/internalin_Ig-like"/>
</dbReference>
<reference evidence="8" key="1">
    <citation type="journal article" date="2014" name="Int. J. Syst. Evol. Microbiol.">
        <title>Complete genome sequence of Corynebacterium casei LMG S-19264T (=DSM 44701T), isolated from a smear-ripened cheese.</title>
        <authorList>
            <consortium name="US DOE Joint Genome Institute (JGI-PGF)"/>
            <person name="Walter F."/>
            <person name="Albersmeier A."/>
            <person name="Kalinowski J."/>
            <person name="Ruckert C."/>
        </authorList>
    </citation>
    <scope>NUCLEOTIDE SEQUENCE</scope>
    <source>
        <strain evidence="8">VKM Ac-2007</strain>
    </source>
</reference>
<dbReference type="SUPFAM" id="SSF49899">
    <property type="entry name" value="Concanavalin A-like lectins/glucanases"/>
    <property type="match status" value="1"/>
</dbReference>
<evidence type="ECO:0000256" key="3">
    <source>
        <dbReference type="ARBA" id="ARBA00022729"/>
    </source>
</evidence>
<feature type="region of interest" description="Disordered" evidence="5">
    <location>
        <begin position="37"/>
        <end position="77"/>
    </location>
</feature>
<evidence type="ECO:0000256" key="5">
    <source>
        <dbReference type="SAM" id="MobiDB-lite"/>
    </source>
</evidence>
<name>A0A9W6MCM3_9ACTN</name>
<dbReference type="Pfam" id="PF14040">
    <property type="entry name" value="DNase_NucA_NucB"/>
    <property type="match status" value="1"/>
</dbReference>
<evidence type="ECO:0000256" key="1">
    <source>
        <dbReference type="ARBA" id="ARBA00004613"/>
    </source>
</evidence>
<sequence length="2281" mass="242721">MNTSLIASGLTVRTRRRAAMIAALTLPLSLLSVPALAQEPTPPSTPTPPLSPTASPLNAPATPTGKALAQAKKDKRRVEIESLRSESATYYANPDGKTLRMELHTQPIRIKNADGKGFMPIDTTLVEVNGAIKPKATKGDLVLSAGRDKTLLKNRAADATAKITTPSELPKPRLKGSTATYPDAYGKGRDLVVTANPTGFRQQITIAERPTGPVTFRVPVDLPQGTSFKKDAAGRPAIAGKDGKILTEVRPTLLQDAKAADTGAPLEVGKIGEAAVALAEDGKTLVFTPDAAFLADPATTYPVTMTAAASDWWEGHTGQWQRPGSAMDTWINDVDYQDSWDTHAQDQIVVGKSYASSVAKRWRGYLQFPDIPAEFAGSTVENADLVLWNYQSNDCGISVGSGITARQITSAWDDLTLSWNSQPSVTGVGADTEYGAYSEDCSGSMNYAWDLTHSINGIVQAWVDGATNYGIQLTAGNESELRNWRRYRSEDAGGCTTSPLEACKGQLHPPILTVDFKPPALPEVETIHYTYRGPLRATPPTYEEARAMAVKTETSTSLPGVSEAQLAVLEQEPEQSYGIGADLLQPLPDEAGEADYTNPDVTLEDMPEDVTVPVVVANSPFEGEQGVPLDTKITLTFSEPVWDAGLSLRDPVGTVIATTVDMDAAKKVATFTPAQELLSGVLYTATASKAVDAYGNRMPTHTWSFVTKSEPAARWAFDENSGRVANDSSAHGRHAALNDTAEWTTGRTGSALSNTSSQARTFASKEAARQGKEIVVIGETNETSITYAQPDGKTFTTEIAAGPVRTQQNGKWVPIDTALAEQGGTLKPKAIDAEIDVEVSTGGTGAFVKMTADGRRYALTWPAALPKPTVKGNVATYTDAAGKGADLVVTVLPTGFRHDVVLRERPAQPLEVRIGVDTGGLTLSKGKGGRLLLTDSATGKDKAKGKAGKLVASAPQPVMWDADARGRLVKGKRSTTRHSKIATEVVVKDGRTELVLKPDQAFLTDPATVYPVRIDPTTTLPFNHDVELADSNDADMPADPTSQYLMAGRMGGMFLSRVYLRFDTASLTGSTVTDAKLSLNNIDSPSCGTQVGAGVQARRVTGAWDANNLHWANKPASTTEDAQTNRQAFSQDCGVARMQWTVTGIAQDWAAGAANHGVVLQHPNEANTADNYRVFTASEDTDYAAPPLLTVTTSGPASAPAVSNLTVTPAQSAGGTTTVTSLTPQLAATVADTAPGSLTGQFEIEHDPAAPTGQGTGQIWTATSAAVTSGGPATVTVPAAKLADGWKVRWRARAANTTAATTSAWSAWQSATVDVPNPTVDAFQVTPSQQVNGTTVTTSLTPALHTTVTDPAAQPLRAEVEVEHDPTATGQGSGQIWTGSVDNVASGTQASLTVPAAKLTDGWKVRWRTRAVNTATTVGSPWSPWQALTVDLPDPVSEPAVGALQVTPSEQVNGTTVTSSLTPALLAQVSDPAGGALRAEAELEHDPTAPAGQGTGQIWAGNADNVPAGTQASLAVPANTLTDGWKVRWRARAVSATAASAWSDWQVLTVEVPKPTVQGLTITPSKVVDNVTVTTTLTPALKATVTHPTGQALRAEVEIEHDPTAPAGQGSGQIWTGGVDNVASGTQASLTVPAGELTDGWKVRWRARAVTGQATSAWSGWQQVTVDVTQPGEEPLAQTTGPVIRTDESFTAAAWLRWSDKDGDYTVLEQRGTHQAPFRLGNTPDRGLVFTFTSADTADATIEGALSDVEPPVNEWFHLAGVYDASAKTAALYLNGTLVKSEPISLSAWNANTSLTLGTSMRGDLDDTQIHQAALSPVQIRTLAGLANGEAAVATRSGSAVVNGPVTTADNPDPFPYFNYDHYTINSCREEAKKESPKDDDTVWTAVRPYSGCIVAWHFVSQWAPDESDPSGTRKKRVSTFSDGKTVKMSDAMYDIRFRSTMVVNTYLGNKDGNGVVPSKDGVTGQQPRDISMWMAIDEIDYDPIFSLNGLHKMTLEVTPTAGEPSSTCLTRFGQNKTEKMSDWDEVGSLFYSFESYPTQDFGRGQACSIRPWVNLPTVFQDGGGTSTHIPLWDRKVAAGTTSILKRDNALTVKCDSKKFGPGNPLPNTPPEKVVNYKGACIIPKAARVYTMSMSHPRMGEVAKHVNMAFTTPDLTKPTKTNPSKVIPGNWNAQRGSDQHTWLRRLYSGAKAPDGRTWYSKNVAEKDRICALDFPNASQQNKECDEYPFAVTGEGAGKGDGNYSILALDASHNSSEGWHRAVFFARYRVGGGNHFWVSVQP</sequence>
<keyword evidence="4" id="KW-1015">Disulfide bond</keyword>
<keyword evidence="3 6" id="KW-0732">Signal</keyword>
<evidence type="ECO:0000313" key="8">
    <source>
        <dbReference type="EMBL" id="GLK08893.1"/>
    </source>
</evidence>
<organism evidence="8 9">
    <name type="scientific">Streptosporangium carneum</name>
    <dbReference type="NCBI Taxonomy" id="47481"/>
    <lineage>
        <taxon>Bacteria</taxon>
        <taxon>Bacillati</taxon>
        <taxon>Actinomycetota</taxon>
        <taxon>Actinomycetes</taxon>
        <taxon>Streptosporangiales</taxon>
        <taxon>Streptosporangiaceae</taxon>
        <taxon>Streptosporangium</taxon>
    </lineage>
</organism>
<evidence type="ECO:0000256" key="4">
    <source>
        <dbReference type="ARBA" id="ARBA00023157"/>
    </source>
</evidence>
<dbReference type="Gene3D" id="2.60.120.200">
    <property type="match status" value="2"/>
</dbReference>
<feature type="region of interest" description="Disordered" evidence="5">
    <location>
        <begin position="2153"/>
        <end position="2173"/>
    </location>
</feature>
<feature type="compositionally biased region" description="Pro residues" evidence="5">
    <location>
        <begin position="40"/>
        <end position="51"/>
    </location>
</feature>
<dbReference type="InterPro" id="IPR006558">
    <property type="entry name" value="LamG-like"/>
</dbReference>
<feature type="chain" id="PRO_5040944049" description="LamG-like jellyroll fold domain-containing protein" evidence="6">
    <location>
        <begin position="38"/>
        <end position="2281"/>
    </location>
</feature>
<reference evidence="8" key="2">
    <citation type="submission" date="2023-01" db="EMBL/GenBank/DDBJ databases">
        <authorList>
            <person name="Sun Q."/>
            <person name="Evtushenko L."/>
        </authorList>
    </citation>
    <scope>NUCLEOTIDE SEQUENCE</scope>
    <source>
        <strain evidence="8">VKM Ac-2007</strain>
    </source>
</reference>
<feature type="compositionally biased region" description="Low complexity" evidence="5">
    <location>
        <begin position="52"/>
        <end position="64"/>
    </location>
</feature>
<dbReference type="InterPro" id="IPR055372">
    <property type="entry name" value="CBM96"/>
</dbReference>
<dbReference type="SMART" id="SM00560">
    <property type="entry name" value="LamGL"/>
    <property type="match status" value="1"/>
</dbReference>
<evidence type="ECO:0000313" key="9">
    <source>
        <dbReference type="Proteomes" id="UP001143474"/>
    </source>
</evidence>
<dbReference type="EMBL" id="BSEV01000003">
    <property type="protein sequence ID" value="GLK08893.1"/>
    <property type="molecule type" value="Genomic_DNA"/>
</dbReference>
<dbReference type="Pfam" id="PF13205">
    <property type="entry name" value="Big_5"/>
    <property type="match status" value="1"/>
</dbReference>
<feature type="signal peptide" evidence="6">
    <location>
        <begin position="1"/>
        <end position="37"/>
    </location>
</feature>
<dbReference type="NCBIfam" id="NF033679">
    <property type="entry name" value="DNRLRE_dom"/>
    <property type="match status" value="2"/>
</dbReference>
<evidence type="ECO:0000256" key="6">
    <source>
        <dbReference type="SAM" id="SignalP"/>
    </source>
</evidence>
<keyword evidence="9" id="KW-1185">Reference proteome</keyword>
<dbReference type="GO" id="GO:0005576">
    <property type="term" value="C:extracellular region"/>
    <property type="evidence" value="ECO:0007669"/>
    <property type="project" value="UniProtKB-SubCell"/>
</dbReference>
<dbReference type="InterPro" id="IPR013320">
    <property type="entry name" value="ConA-like_dom_sf"/>
</dbReference>
<comment type="subcellular location">
    <subcellularLocation>
        <location evidence="1">Secreted</location>
    </subcellularLocation>
</comment>
<dbReference type="Pfam" id="PF24517">
    <property type="entry name" value="CBM96"/>
    <property type="match status" value="2"/>
</dbReference>
<gene>
    <name evidence="8" type="ORF">GCM10017600_22980</name>
</gene>
<feature type="domain" description="LamG-like jellyroll fold" evidence="7">
    <location>
        <begin position="1688"/>
        <end position="1818"/>
    </location>
</feature>